<evidence type="ECO:0000256" key="4">
    <source>
        <dbReference type="ARBA" id="ARBA00047684"/>
    </source>
</evidence>
<dbReference type="Pfam" id="PF04115">
    <property type="entry name" value="Ureidogly_lyase"/>
    <property type="match status" value="1"/>
</dbReference>
<dbReference type="RefSeq" id="WP_073027750.1">
    <property type="nucleotide sequence ID" value="NZ_FQXJ01000003.1"/>
</dbReference>
<keyword evidence="6" id="KW-1185">Reference proteome</keyword>
<dbReference type="Proteomes" id="UP000183954">
    <property type="component" value="Unassembled WGS sequence"/>
</dbReference>
<protein>
    <submittedName>
        <fullName evidence="5">Ureidoglycolate lyase</fullName>
    </submittedName>
</protein>
<proteinExistence type="predicted"/>
<comment type="catalytic activity">
    <reaction evidence="4">
        <text>(S)-ureidoglycolate = urea + glyoxylate</text>
        <dbReference type="Rhea" id="RHEA:11304"/>
        <dbReference type="ChEBI" id="CHEBI:16199"/>
        <dbReference type="ChEBI" id="CHEBI:36655"/>
        <dbReference type="ChEBI" id="CHEBI:57296"/>
        <dbReference type="EC" id="4.3.2.3"/>
    </reaction>
</comment>
<organism evidence="5 6">
    <name type="scientific">Desulfosporosinus lacus DSM 15449</name>
    <dbReference type="NCBI Taxonomy" id="1121420"/>
    <lineage>
        <taxon>Bacteria</taxon>
        <taxon>Bacillati</taxon>
        <taxon>Bacillota</taxon>
        <taxon>Clostridia</taxon>
        <taxon>Eubacteriales</taxon>
        <taxon>Desulfitobacteriaceae</taxon>
        <taxon>Desulfosporosinus</taxon>
    </lineage>
</organism>
<evidence type="ECO:0000256" key="3">
    <source>
        <dbReference type="ARBA" id="ARBA00023239"/>
    </source>
</evidence>
<evidence type="ECO:0000313" key="5">
    <source>
        <dbReference type="EMBL" id="SHH27520.1"/>
    </source>
</evidence>
<dbReference type="GO" id="GO:0000256">
    <property type="term" value="P:allantoin catabolic process"/>
    <property type="evidence" value="ECO:0007669"/>
    <property type="project" value="InterPro"/>
</dbReference>
<dbReference type="InterPro" id="IPR024060">
    <property type="entry name" value="Ureidoglycolate_lyase_dom_sf"/>
</dbReference>
<dbReference type="Gene3D" id="2.60.120.480">
    <property type="entry name" value="Ureidoglycolate hydrolase"/>
    <property type="match status" value="1"/>
</dbReference>
<keyword evidence="2" id="KW-0659">Purine metabolism</keyword>
<evidence type="ECO:0000313" key="6">
    <source>
        <dbReference type="Proteomes" id="UP000183954"/>
    </source>
</evidence>
<dbReference type="EMBL" id="FQXJ01000003">
    <property type="protein sequence ID" value="SHH27520.1"/>
    <property type="molecule type" value="Genomic_DNA"/>
</dbReference>
<accession>A0A1M5RMX2</accession>
<dbReference type="GO" id="GO:0050385">
    <property type="term" value="F:ureidoglycolate lyase activity"/>
    <property type="evidence" value="ECO:0007669"/>
    <property type="project" value="UniProtKB-EC"/>
</dbReference>
<dbReference type="InterPro" id="IPR007247">
    <property type="entry name" value="Ureidogly_lyase"/>
</dbReference>
<name>A0A1M5RMX2_9FIRM</name>
<sequence>MKSKIIKVQTLTKEAFAPFGHVLMLNPGQPLIKPDPPQFTDRMPFSVDDGEAEFVYALLERREFKFSSMERHLKVTQGFFPLYGGPAIITVAPATDANDLESLPSANSVKAFLLESYTAFVINRGVWHGMIFPLEEKFGYILATRQQTTDESLSPLYDGDVQIRNLETTFEIML</sequence>
<dbReference type="InterPro" id="IPR011051">
    <property type="entry name" value="RmlC_Cupin_sf"/>
</dbReference>
<evidence type="ECO:0000256" key="2">
    <source>
        <dbReference type="ARBA" id="ARBA00022631"/>
    </source>
</evidence>
<keyword evidence="3 5" id="KW-0456">Lyase</keyword>
<dbReference type="GO" id="GO:0004848">
    <property type="term" value="F:ureidoglycolate hydrolase activity"/>
    <property type="evidence" value="ECO:0007669"/>
    <property type="project" value="InterPro"/>
</dbReference>
<comment type="subunit">
    <text evidence="1">Homodimer.</text>
</comment>
<dbReference type="GO" id="GO:0006144">
    <property type="term" value="P:purine nucleobase metabolic process"/>
    <property type="evidence" value="ECO:0007669"/>
    <property type="project" value="UniProtKB-KW"/>
</dbReference>
<dbReference type="AlphaFoldDB" id="A0A1M5RMX2"/>
<dbReference type="STRING" id="1121420.SAMN02746098_00606"/>
<gene>
    <name evidence="5" type="ORF">SAMN02746098_00606</name>
</gene>
<dbReference type="SUPFAM" id="SSF51182">
    <property type="entry name" value="RmlC-like cupins"/>
    <property type="match status" value="1"/>
</dbReference>
<dbReference type="OrthoDB" id="9804602at2"/>
<evidence type="ECO:0000256" key="1">
    <source>
        <dbReference type="ARBA" id="ARBA00011738"/>
    </source>
</evidence>
<reference evidence="6" key="1">
    <citation type="submission" date="2016-11" db="EMBL/GenBank/DDBJ databases">
        <authorList>
            <person name="Varghese N."/>
            <person name="Submissions S."/>
        </authorList>
    </citation>
    <scope>NUCLEOTIDE SEQUENCE [LARGE SCALE GENOMIC DNA]</scope>
    <source>
        <strain evidence="6">DSM 15449</strain>
    </source>
</reference>